<sequence length="176" mass="19531">MFMGQVTSAKGHLVFIGIQCKAEHCNKLLPQLASLVNSAEHYENCGDNFDQPGGVGHSDHWCKTVTVKGEPGLQLSSWDSKDHRSWGSAVSMESEVGLGVSDSFTHLMTKIVASLVCYVRSLSHNTTSRAEPLDTMWAKLNDVSCQIQEFPTLCHLRKTHSLLFSRDVKSLHYLIN</sequence>
<name>A0AAE0ZGL4_9GAST</name>
<protein>
    <submittedName>
        <fullName evidence="1">Uncharacterized protein</fullName>
    </submittedName>
</protein>
<dbReference type="Proteomes" id="UP001283361">
    <property type="component" value="Unassembled WGS sequence"/>
</dbReference>
<dbReference type="AlphaFoldDB" id="A0AAE0ZGL4"/>
<reference evidence="1" key="1">
    <citation type="journal article" date="2023" name="G3 (Bethesda)">
        <title>A reference genome for the long-term kleptoplast-retaining sea slug Elysia crispata morphotype clarki.</title>
        <authorList>
            <person name="Eastman K.E."/>
            <person name="Pendleton A.L."/>
            <person name="Shaikh M.A."/>
            <person name="Suttiyut T."/>
            <person name="Ogas R."/>
            <person name="Tomko P."/>
            <person name="Gavelis G."/>
            <person name="Widhalm J.R."/>
            <person name="Wisecaver J.H."/>
        </authorList>
    </citation>
    <scope>NUCLEOTIDE SEQUENCE</scope>
    <source>
        <strain evidence="1">ECLA1</strain>
    </source>
</reference>
<evidence type="ECO:0000313" key="1">
    <source>
        <dbReference type="EMBL" id="KAK3768937.1"/>
    </source>
</evidence>
<proteinExistence type="predicted"/>
<gene>
    <name evidence="1" type="ORF">RRG08_060373</name>
</gene>
<organism evidence="1 2">
    <name type="scientific">Elysia crispata</name>
    <name type="common">lettuce slug</name>
    <dbReference type="NCBI Taxonomy" id="231223"/>
    <lineage>
        <taxon>Eukaryota</taxon>
        <taxon>Metazoa</taxon>
        <taxon>Spiralia</taxon>
        <taxon>Lophotrochozoa</taxon>
        <taxon>Mollusca</taxon>
        <taxon>Gastropoda</taxon>
        <taxon>Heterobranchia</taxon>
        <taxon>Euthyneura</taxon>
        <taxon>Panpulmonata</taxon>
        <taxon>Sacoglossa</taxon>
        <taxon>Placobranchoidea</taxon>
        <taxon>Plakobranchidae</taxon>
        <taxon>Elysia</taxon>
    </lineage>
</organism>
<accession>A0AAE0ZGL4</accession>
<dbReference type="EMBL" id="JAWDGP010003996">
    <property type="protein sequence ID" value="KAK3768937.1"/>
    <property type="molecule type" value="Genomic_DNA"/>
</dbReference>
<evidence type="ECO:0000313" key="2">
    <source>
        <dbReference type="Proteomes" id="UP001283361"/>
    </source>
</evidence>
<comment type="caution">
    <text evidence="1">The sequence shown here is derived from an EMBL/GenBank/DDBJ whole genome shotgun (WGS) entry which is preliminary data.</text>
</comment>
<keyword evidence="2" id="KW-1185">Reference proteome</keyword>